<dbReference type="GO" id="GO:0006412">
    <property type="term" value="P:translation"/>
    <property type="evidence" value="ECO:0007669"/>
    <property type="project" value="InterPro"/>
</dbReference>
<evidence type="ECO:0000313" key="5">
    <source>
        <dbReference type="Proteomes" id="UP000236333"/>
    </source>
</evidence>
<dbReference type="PROSITE" id="PS00051">
    <property type="entry name" value="RIBOSOMAL_L39E"/>
    <property type="match status" value="1"/>
</dbReference>
<comment type="similarity">
    <text evidence="1">Belongs to the eukaryotic ribosomal protein eL39 family.</text>
</comment>
<dbReference type="HAMAP" id="MF_00629">
    <property type="entry name" value="Ribosomal_eL39"/>
    <property type="match status" value="1"/>
</dbReference>
<dbReference type="SUPFAM" id="SSF48662">
    <property type="entry name" value="Ribosomal protein L39e"/>
    <property type="match status" value="1"/>
</dbReference>
<accession>A0A2J8A8G0</accession>
<dbReference type="AlphaFoldDB" id="A0A2J8A8G0"/>
<name>A0A2J8A8G0_9CHLO</name>
<keyword evidence="5" id="KW-1185">Reference proteome</keyword>
<dbReference type="InterPro" id="IPR020083">
    <property type="entry name" value="Ribosomal_eL39_CS"/>
</dbReference>
<evidence type="ECO:0000256" key="2">
    <source>
        <dbReference type="ARBA" id="ARBA00022980"/>
    </source>
</evidence>
<dbReference type="GO" id="GO:0022625">
    <property type="term" value="C:cytosolic large ribosomal subunit"/>
    <property type="evidence" value="ECO:0007669"/>
    <property type="project" value="TreeGrafter"/>
</dbReference>
<dbReference type="EMBL" id="PGGS01000115">
    <property type="protein sequence ID" value="PNH08822.1"/>
    <property type="molecule type" value="Genomic_DNA"/>
</dbReference>
<evidence type="ECO:0000256" key="3">
    <source>
        <dbReference type="ARBA" id="ARBA00023274"/>
    </source>
</evidence>
<evidence type="ECO:0000256" key="1">
    <source>
        <dbReference type="ARBA" id="ARBA00009339"/>
    </source>
</evidence>
<organism evidence="4 5">
    <name type="scientific">Tetrabaena socialis</name>
    <dbReference type="NCBI Taxonomy" id="47790"/>
    <lineage>
        <taxon>Eukaryota</taxon>
        <taxon>Viridiplantae</taxon>
        <taxon>Chlorophyta</taxon>
        <taxon>core chlorophytes</taxon>
        <taxon>Chlorophyceae</taxon>
        <taxon>CS clade</taxon>
        <taxon>Chlamydomonadales</taxon>
        <taxon>Tetrabaenaceae</taxon>
        <taxon>Tetrabaena</taxon>
    </lineage>
</organism>
<dbReference type="FunFam" id="1.10.1620.10:FF:000001">
    <property type="entry name" value="60S ribosomal protein-like L39"/>
    <property type="match status" value="1"/>
</dbReference>
<evidence type="ECO:0000313" key="4">
    <source>
        <dbReference type="EMBL" id="PNH08822.1"/>
    </source>
</evidence>
<dbReference type="InterPro" id="IPR023626">
    <property type="entry name" value="Ribosomal_eL39_dom_sf"/>
</dbReference>
<proteinExistence type="inferred from homology"/>
<dbReference type="Pfam" id="PF00832">
    <property type="entry name" value="Ribosomal_L39"/>
    <property type="match status" value="1"/>
</dbReference>
<comment type="caution">
    <text evidence="4">The sequence shown here is derived from an EMBL/GenBank/DDBJ whole genome shotgun (WGS) entry which is preliminary data.</text>
</comment>
<dbReference type="PANTHER" id="PTHR19970:SF0">
    <property type="entry name" value="LARGE RIBOSOMAL SUBUNIT PROTEIN EL39"/>
    <property type="match status" value="1"/>
</dbReference>
<dbReference type="Proteomes" id="UP000236333">
    <property type="component" value="Unassembled WGS sequence"/>
</dbReference>
<sequence length="55" mass="6744">MPSNKSFKIKQKLAKKAKQNRPIPHWIRFRTDNTIRYNAKRRHWRRTKLGTLVVE</sequence>
<keyword evidence="3" id="KW-0687">Ribonucleoprotein</keyword>
<gene>
    <name evidence="4" type="ORF">TSOC_004609</name>
</gene>
<dbReference type="InterPro" id="IPR000077">
    <property type="entry name" value="Ribosomal_eL39"/>
</dbReference>
<dbReference type="OrthoDB" id="505266at2759"/>
<keyword evidence="2 4" id="KW-0689">Ribosomal protein</keyword>
<reference evidence="4 5" key="1">
    <citation type="journal article" date="2017" name="Mol. Biol. Evol.">
        <title>The 4-celled Tetrabaena socialis nuclear genome reveals the essential components for genetic control of cell number at the origin of multicellularity in the volvocine lineage.</title>
        <authorList>
            <person name="Featherston J."/>
            <person name="Arakaki Y."/>
            <person name="Hanschen E.R."/>
            <person name="Ferris P.J."/>
            <person name="Michod R.E."/>
            <person name="Olson B.J.S.C."/>
            <person name="Nozaki H."/>
            <person name="Durand P.M."/>
        </authorList>
    </citation>
    <scope>NUCLEOTIDE SEQUENCE [LARGE SCALE GENOMIC DNA]</scope>
    <source>
        <strain evidence="4 5">NIES-571</strain>
    </source>
</reference>
<dbReference type="Gene3D" id="1.10.1620.10">
    <property type="entry name" value="Ribosomal protein L39e"/>
    <property type="match status" value="1"/>
</dbReference>
<dbReference type="PANTHER" id="PTHR19970">
    <property type="entry name" value="RIBOSOMAL PROTEIN L39E"/>
    <property type="match status" value="1"/>
</dbReference>
<protein>
    <submittedName>
        <fullName evidence="4">60S ribosomal protein L39-1</fullName>
    </submittedName>
</protein>
<dbReference type="GO" id="GO:0003735">
    <property type="term" value="F:structural constituent of ribosome"/>
    <property type="evidence" value="ECO:0007669"/>
    <property type="project" value="InterPro"/>
</dbReference>